<dbReference type="PANTHER" id="PTHR10177">
    <property type="entry name" value="CYCLINS"/>
    <property type="match status" value="1"/>
</dbReference>
<dbReference type="CDD" id="cd20519">
    <property type="entry name" value="CYCLIN_CCNE_rpt1"/>
    <property type="match status" value="1"/>
</dbReference>
<evidence type="ECO:0000256" key="5">
    <source>
        <dbReference type="SAM" id="MobiDB-lite"/>
    </source>
</evidence>
<dbReference type="SMART" id="SM00385">
    <property type="entry name" value="CYCLIN"/>
    <property type="match status" value="1"/>
</dbReference>
<proteinExistence type="inferred from homology"/>
<reference evidence="8" key="1">
    <citation type="submission" date="2022-07" db="EMBL/GenBank/DDBJ databases">
        <authorList>
            <person name="Trinca V."/>
            <person name="Uliana J.V.C."/>
            <person name="Torres T.T."/>
            <person name="Ward R.J."/>
            <person name="Monesi N."/>
        </authorList>
    </citation>
    <scope>NUCLEOTIDE SEQUENCE</scope>
    <source>
        <strain evidence="8">HSMRA1968</strain>
        <tissue evidence="8">Whole embryos</tissue>
    </source>
</reference>
<accession>A0A9Q0NGQ8</accession>
<dbReference type="InterPro" id="IPR013763">
    <property type="entry name" value="Cyclin-like_dom"/>
</dbReference>
<keyword evidence="2 4" id="KW-0195">Cyclin</keyword>
<feature type="region of interest" description="Disordered" evidence="5">
    <location>
        <begin position="440"/>
        <end position="463"/>
    </location>
</feature>
<evidence type="ECO:0000256" key="3">
    <source>
        <dbReference type="ARBA" id="ARBA00023306"/>
    </source>
</evidence>
<dbReference type="InterPro" id="IPR036915">
    <property type="entry name" value="Cyclin-like_sf"/>
</dbReference>
<feature type="compositionally biased region" description="Polar residues" evidence="5">
    <location>
        <begin position="73"/>
        <end position="84"/>
    </location>
</feature>
<evidence type="ECO:0000313" key="9">
    <source>
        <dbReference type="Proteomes" id="UP001151699"/>
    </source>
</evidence>
<name>A0A9Q0NGQ8_9DIPT</name>
<keyword evidence="1" id="KW-0132">Cell division</keyword>
<dbReference type="AlphaFoldDB" id="A0A9Q0NGQ8"/>
<dbReference type="GO" id="GO:0051301">
    <property type="term" value="P:cell division"/>
    <property type="evidence" value="ECO:0007669"/>
    <property type="project" value="UniProtKB-KW"/>
</dbReference>
<dbReference type="Pfam" id="PF02984">
    <property type="entry name" value="Cyclin_C"/>
    <property type="match status" value="1"/>
</dbReference>
<dbReference type="InterPro" id="IPR006671">
    <property type="entry name" value="Cyclin_N"/>
</dbReference>
<dbReference type="InterPro" id="IPR039361">
    <property type="entry name" value="Cyclin"/>
</dbReference>
<feature type="domain" description="Cyclin-like" evidence="6">
    <location>
        <begin position="150"/>
        <end position="235"/>
    </location>
</feature>
<dbReference type="SUPFAM" id="SSF47954">
    <property type="entry name" value="Cyclin-like"/>
    <property type="match status" value="2"/>
</dbReference>
<evidence type="ECO:0000259" key="6">
    <source>
        <dbReference type="SMART" id="SM00385"/>
    </source>
</evidence>
<dbReference type="OrthoDB" id="5590282at2759"/>
<feature type="region of interest" description="Disordered" evidence="5">
    <location>
        <begin position="39"/>
        <end position="84"/>
    </location>
</feature>
<dbReference type="EMBL" id="WJQU01000001">
    <property type="protein sequence ID" value="KAJ6649296.1"/>
    <property type="molecule type" value="Genomic_DNA"/>
</dbReference>
<keyword evidence="9" id="KW-1185">Reference proteome</keyword>
<dbReference type="PROSITE" id="PS00292">
    <property type="entry name" value="CYCLINS"/>
    <property type="match status" value="1"/>
</dbReference>
<evidence type="ECO:0000256" key="1">
    <source>
        <dbReference type="ARBA" id="ARBA00022618"/>
    </source>
</evidence>
<comment type="similarity">
    <text evidence="4">Belongs to the cyclin family.</text>
</comment>
<dbReference type="CDD" id="cd20520">
    <property type="entry name" value="CYCLIN_CCNE_rpt2"/>
    <property type="match status" value="1"/>
</dbReference>
<dbReference type="InterPro" id="IPR004367">
    <property type="entry name" value="Cyclin_C-dom"/>
</dbReference>
<dbReference type="FunFam" id="1.10.472.10:FF:000001">
    <property type="entry name" value="G2/mitotic-specific cyclin"/>
    <property type="match status" value="1"/>
</dbReference>
<evidence type="ECO:0000259" key="7">
    <source>
        <dbReference type="SMART" id="SM01332"/>
    </source>
</evidence>
<gene>
    <name evidence="8" type="primary">CycE</name>
    <name evidence="8" type="ORF">Bhyg_04530</name>
</gene>
<dbReference type="Proteomes" id="UP001151699">
    <property type="component" value="Chromosome A"/>
</dbReference>
<evidence type="ECO:0000256" key="4">
    <source>
        <dbReference type="RuleBase" id="RU000383"/>
    </source>
</evidence>
<keyword evidence="3" id="KW-0131">Cell cycle</keyword>
<dbReference type="Gene3D" id="1.10.472.10">
    <property type="entry name" value="Cyclin-like"/>
    <property type="match status" value="2"/>
</dbReference>
<protein>
    <submittedName>
        <fullName evidence="8">G1/S-specific cyclin-E</fullName>
    </submittedName>
</protein>
<evidence type="ECO:0000256" key="2">
    <source>
        <dbReference type="ARBA" id="ARBA00023127"/>
    </source>
</evidence>
<comment type="caution">
    <text evidence="8">The sequence shown here is derived from an EMBL/GenBank/DDBJ whole genome shotgun (WGS) entry which is preliminary data.</text>
</comment>
<sequence length="463" mass="52385">MDVVSNLRTNTKSICAKRKRKSSTDSTVHIKSSKRAYIEDHSSDSVLSSDPYSSSPIATPPSISNILSPPPDTTTKQDADSTSQTPGISCFFTPLSDLRLCPLPALAWGESKDVWKIMCTKDEKASLERDPEMFAHHSALDPRMRAILLDWLVEVCEVYKLHRETYYLAVDYLDRYLSANTDTPKTRLQLIGITSLFIAAKVEEIYPPKITEFAYVTDGACEEEDIINQEPSLLKALDWRTSTVTVIGWLSVYMQLHVSNRTPNTLHRNTKQNDTSKEDDAFLYPQFSAYEFVRATRLLDLCSLDVDMANFPYSVLAASAMAHTLNKSIALKVSGFEWNIVESCFRWMQPFHDAICEFPDVVVSEKNEQVNDTSDSHFICPNINTDDSHLIQMHNISLEMLERSMVHRQKYEMTYEKTVRQEASPAQTAVLTCPEGLLTPPASIRKSSENTEPSITHSKILYQ</sequence>
<feature type="compositionally biased region" description="Low complexity" evidence="5">
    <location>
        <begin position="44"/>
        <end position="67"/>
    </location>
</feature>
<evidence type="ECO:0000313" key="8">
    <source>
        <dbReference type="EMBL" id="KAJ6649296.1"/>
    </source>
</evidence>
<dbReference type="Pfam" id="PF00134">
    <property type="entry name" value="Cyclin_N"/>
    <property type="match status" value="1"/>
</dbReference>
<dbReference type="SMART" id="SM01332">
    <property type="entry name" value="Cyclin_C"/>
    <property type="match status" value="1"/>
</dbReference>
<feature type="domain" description="Cyclin C-terminal" evidence="7">
    <location>
        <begin position="244"/>
        <end position="383"/>
    </location>
</feature>
<dbReference type="InterPro" id="IPR048258">
    <property type="entry name" value="Cyclins_cyclin-box"/>
</dbReference>
<organism evidence="8 9">
    <name type="scientific">Pseudolycoriella hygida</name>
    <dbReference type="NCBI Taxonomy" id="35572"/>
    <lineage>
        <taxon>Eukaryota</taxon>
        <taxon>Metazoa</taxon>
        <taxon>Ecdysozoa</taxon>
        <taxon>Arthropoda</taxon>
        <taxon>Hexapoda</taxon>
        <taxon>Insecta</taxon>
        <taxon>Pterygota</taxon>
        <taxon>Neoptera</taxon>
        <taxon>Endopterygota</taxon>
        <taxon>Diptera</taxon>
        <taxon>Nematocera</taxon>
        <taxon>Sciaroidea</taxon>
        <taxon>Sciaridae</taxon>
        <taxon>Pseudolycoriella</taxon>
    </lineage>
</organism>
<dbReference type="GO" id="GO:0000278">
    <property type="term" value="P:mitotic cell cycle"/>
    <property type="evidence" value="ECO:0007669"/>
    <property type="project" value="UniProtKB-ARBA"/>
</dbReference>
<dbReference type="GO" id="GO:0005634">
    <property type="term" value="C:nucleus"/>
    <property type="evidence" value="ECO:0007669"/>
    <property type="project" value="UniProtKB-ARBA"/>
</dbReference>